<proteinExistence type="predicted"/>
<evidence type="ECO:0000256" key="1">
    <source>
        <dbReference type="SAM" id="SignalP"/>
    </source>
</evidence>
<accession>A0ABP6ZE66</accession>
<dbReference type="EMBL" id="BAABDQ010000041">
    <property type="protein sequence ID" value="GAA3605745.1"/>
    <property type="molecule type" value="Genomic_DNA"/>
</dbReference>
<gene>
    <name evidence="2" type="ORF">GCM10022419_108190</name>
</gene>
<comment type="caution">
    <text evidence="2">The sequence shown here is derived from an EMBL/GenBank/DDBJ whole genome shotgun (WGS) entry which is preliminary data.</text>
</comment>
<sequence>MGKLRITTAIMGLTAFMTVVPTAGATWAESGAAQARISPCNQYKGAHADGKFYAFASVDCGGYLGGDEGNDSDWGQSGGGFSGGDTDKALSILNDGIDVGLHIVAVYDYTAYTSAQGYRCLDVGDWVPDLRPYSFVKPNGSLGVNMARQISSHRWVARSACTDASMIG</sequence>
<dbReference type="RefSeq" id="WP_345574490.1">
    <property type="nucleotide sequence ID" value="NZ_BAABDQ010000041.1"/>
</dbReference>
<keyword evidence="3" id="KW-1185">Reference proteome</keyword>
<evidence type="ECO:0000313" key="3">
    <source>
        <dbReference type="Proteomes" id="UP001500630"/>
    </source>
</evidence>
<feature type="chain" id="PRO_5045431640" description="Secreted protein" evidence="1">
    <location>
        <begin position="26"/>
        <end position="168"/>
    </location>
</feature>
<evidence type="ECO:0000313" key="2">
    <source>
        <dbReference type="EMBL" id="GAA3605745.1"/>
    </source>
</evidence>
<name>A0ABP6ZE66_9ACTN</name>
<keyword evidence="1" id="KW-0732">Signal</keyword>
<reference evidence="3" key="1">
    <citation type="journal article" date="2019" name="Int. J. Syst. Evol. Microbiol.">
        <title>The Global Catalogue of Microorganisms (GCM) 10K type strain sequencing project: providing services to taxonomists for standard genome sequencing and annotation.</title>
        <authorList>
            <consortium name="The Broad Institute Genomics Platform"/>
            <consortium name="The Broad Institute Genome Sequencing Center for Infectious Disease"/>
            <person name="Wu L."/>
            <person name="Ma J."/>
        </authorList>
    </citation>
    <scope>NUCLEOTIDE SEQUENCE [LARGE SCALE GENOMIC DNA]</scope>
    <source>
        <strain evidence="3">JCM 17326</strain>
    </source>
</reference>
<organism evidence="2 3">
    <name type="scientific">Nonomuraea rosea</name>
    <dbReference type="NCBI Taxonomy" id="638574"/>
    <lineage>
        <taxon>Bacteria</taxon>
        <taxon>Bacillati</taxon>
        <taxon>Actinomycetota</taxon>
        <taxon>Actinomycetes</taxon>
        <taxon>Streptosporangiales</taxon>
        <taxon>Streptosporangiaceae</taxon>
        <taxon>Nonomuraea</taxon>
    </lineage>
</organism>
<protein>
    <recommendedName>
        <fullName evidence="4">Secreted protein</fullName>
    </recommendedName>
</protein>
<evidence type="ECO:0008006" key="4">
    <source>
        <dbReference type="Google" id="ProtNLM"/>
    </source>
</evidence>
<dbReference type="Proteomes" id="UP001500630">
    <property type="component" value="Unassembled WGS sequence"/>
</dbReference>
<feature type="signal peptide" evidence="1">
    <location>
        <begin position="1"/>
        <end position="25"/>
    </location>
</feature>